<sequence>MSQAIAITGLGMRTSLGDDAIGSCAALRAGLSCAQELPQFTVLNEDGTPEHPTGHPVQEAQGFRGQARLLALGRSALNECITRSTLHTEHRERLGLFLALPPVSGSPNPNHSESRKPILARQLARLARLPVREELLREFHAGHAGMALALEQATRELISERLDFCIVGGIDSLLEASTLQRLHDQRRLKSEDAPDGLQPGEAAAFVLLERLKYAQRRGTSIQALLGGAVALRDEVDVSRRVPGVVLGRAVADLLESSQRPESHWLISDINGEPGRAMEYGQCLTRLCAEHPGLRQAPLWYPATNLGDTGAASAVIAMCAAVRAFARDYAPAEAGLILSSSDGAERGAIRVTRFLPS</sequence>
<dbReference type="InterPro" id="IPR016039">
    <property type="entry name" value="Thiolase-like"/>
</dbReference>
<dbReference type="RefSeq" id="WP_206720611.1">
    <property type="nucleotide sequence ID" value="NZ_CP071090.1"/>
</dbReference>
<gene>
    <name evidence="2" type="ORF">JY651_27140</name>
</gene>
<name>A0ABX7NK54_9BACT</name>
<protein>
    <recommendedName>
        <fullName evidence="1">Beta-ketoacyl synthase-like N-terminal domain-containing protein</fullName>
    </recommendedName>
</protein>
<keyword evidence="3" id="KW-1185">Reference proteome</keyword>
<dbReference type="Pfam" id="PF00109">
    <property type="entry name" value="ketoacyl-synt"/>
    <property type="match status" value="1"/>
</dbReference>
<dbReference type="EMBL" id="CP071090">
    <property type="protein sequence ID" value="QSQ19023.1"/>
    <property type="molecule type" value="Genomic_DNA"/>
</dbReference>
<organism evidence="2 3">
    <name type="scientific">Pyxidicoccus parkwayensis</name>
    <dbReference type="NCBI Taxonomy" id="2813578"/>
    <lineage>
        <taxon>Bacteria</taxon>
        <taxon>Pseudomonadati</taxon>
        <taxon>Myxococcota</taxon>
        <taxon>Myxococcia</taxon>
        <taxon>Myxococcales</taxon>
        <taxon>Cystobacterineae</taxon>
        <taxon>Myxococcaceae</taxon>
        <taxon>Pyxidicoccus</taxon>
    </lineage>
</organism>
<feature type="domain" description="Beta-ketoacyl synthase-like N-terminal" evidence="1">
    <location>
        <begin position="147"/>
        <end position="212"/>
    </location>
</feature>
<reference evidence="2 3" key="1">
    <citation type="submission" date="2021-02" db="EMBL/GenBank/DDBJ databases">
        <title>De Novo genome assembly of isolated myxobacteria.</title>
        <authorList>
            <person name="Stevens D.C."/>
        </authorList>
    </citation>
    <scope>NUCLEOTIDE SEQUENCE [LARGE SCALE GENOMIC DNA]</scope>
    <source>
        <strain evidence="3">SCPEA02</strain>
    </source>
</reference>
<evidence type="ECO:0000259" key="1">
    <source>
        <dbReference type="Pfam" id="PF00109"/>
    </source>
</evidence>
<dbReference type="SUPFAM" id="SSF53901">
    <property type="entry name" value="Thiolase-like"/>
    <property type="match status" value="2"/>
</dbReference>
<dbReference type="Gene3D" id="3.40.47.10">
    <property type="match status" value="1"/>
</dbReference>
<dbReference type="InterPro" id="IPR014030">
    <property type="entry name" value="Ketoacyl_synth_N"/>
</dbReference>
<evidence type="ECO:0000313" key="2">
    <source>
        <dbReference type="EMBL" id="QSQ19023.1"/>
    </source>
</evidence>
<proteinExistence type="predicted"/>
<evidence type="ECO:0000313" key="3">
    <source>
        <dbReference type="Proteomes" id="UP000662747"/>
    </source>
</evidence>
<accession>A0ABX7NK54</accession>
<dbReference type="Proteomes" id="UP000662747">
    <property type="component" value="Chromosome"/>
</dbReference>